<reference evidence="4 5" key="1">
    <citation type="submission" date="2016-02" db="EMBL/GenBank/DDBJ databases">
        <title>Draft genome sequence of Hydrogenophaga sp. LPB0072.</title>
        <authorList>
            <person name="Shin S.-K."/>
            <person name="Yi H."/>
        </authorList>
    </citation>
    <scope>NUCLEOTIDE SEQUENCE [LARGE SCALE GENOMIC DNA]</scope>
    <source>
        <strain evidence="4 5">LPB0072</strain>
    </source>
</reference>
<dbReference type="STRING" id="1763535.LPB072_19445"/>
<evidence type="ECO:0000313" key="3">
    <source>
        <dbReference type="EMBL" id="AOW14678.1"/>
    </source>
</evidence>
<evidence type="ECO:0000313" key="6">
    <source>
        <dbReference type="Proteomes" id="UP000185680"/>
    </source>
</evidence>
<accession>A0A167IN77</accession>
<proteinExistence type="predicted"/>
<dbReference type="InterPro" id="IPR037161">
    <property type="entry name" value="Semialdehyde_DH-like_C"/>
</dbReference>
<name>A0A167IN77_9BURK</name>
<dbReference type="InterPro" id="IPR031663">
    <property type="entry name" value="PGDH_C"/>
</dbReference>
<dbReference type="Proteomes" id="UP000185680">
    <property type="component" value="Chromosome"/>
</dbReference>
<dbReference type="InterPro" id="IPR028939">
    <property type="entry name" value="P5C_Rdtase_cat_N"/>
</dbReference>
<dbReference type="Gene3D" id="3.40.50.720">
    <property type="entry name" value="NAD(P)-binding Rossmann-like Domain"/>
    <property type="match status" value="1"/>
</dbReference>
<dbReference type="Proteomes" id="UP000185657">
    <property type="component" value="Unassembled WGS sequence"/>
</dbReference>
<gene>
    <name evidence="3" type="ORF">LPB072_19445</name>
    <name evidence="4" type="ORF">LPB72_05105</name>
</gene>
<dbReference type="InterPro" id="IPR036291">
    <property type="entry name" value="NAD(P)-bd_dom_sf"/>
</dbReference>
<dbReference type="Gene3D" id="1.10.3640.10">
    <property type="entry name" value="Semialdehyde dehydrogenase-like, C-terminal"/>
    <property type="match status" value="1"/>
</dbReference>
<dbReference type="KEGG" id="hyl:LPB072_19445"/>
<evidence type="ECO:0000259" key="1">
    <source>
        <dbReference type="Pfam" id="PF03807"/>
    </source>
</evidence>
<dbReference type="RefSeq" id="WP_066086741.1">
    <property type="nucleotide sequence ID" value="NZ_CP017476.1"/>
</dbReference>
<evidence type="ECO:0000259" key="2">
    <source>
        <dbReference type="Pfam" id="PF16896"/>
    </source>
</evidence>
<dbReference type="OrthoDB" id="1677316at2"/>
<dbReference type="EMBL" id="LVWD01000004">
    <property type="protein sequence ID" value="OAD43226.1"/>
    <property type="molecule type" value="Genomic_DNA"/>
</dbReference>
<feature type="domain" description="Phosphogluconate dehydrogenase (decarboxylating) C-terminal" evidence="2">
    <location>
        <begin position="124"/>
        <end position="277"/>
    </location>
</feature>
<keyword evidence="5" id="KW-1185">Reference proteome</keyword>
<dbReference type="AlphaFoldDB" id="A0A167IN77"/>
<dbReference type="SUPFAM" id="SSF51735">
    <property type="entry name" value="NAD(P)-binding Rossmann-fold domains"/>
    <property type="match status" value="1"/>
</dbReference>
<feature type="domain" description="Pyrroline-5-carboxylate reductase catalytic N-terminal" evidence="1">
    <location>
        <begin position="6"/>
        <end position="92"/>
    </location>
</feature>
<dbReference type="EMBL" id="CP017476">
    <property type="protein sequence ID" value="AOW14678.1"/>
    <property type="molecule type" value="Genomic_DNA"/>
</dbReference>
<reference evidence="3 6" key="2">
    <citation type="submission" date="2016-10" db="EMBL/GenBank/DDBJ databases">
        <title>Hydorgenophaga sp. LPB0072 isolated from gastropod.</title>
        <authorList>
            <person name="Kim E."/>
            <person name="Yi H."/>
        </authorList>
    </citation>
    <scope>NUCLEOTIDE SEQUENCE [LARGE SCALE GENOMIC DNA]</scope>
    <source>
        <strain evidence="3 6">LPB0072</strain>
    </source>
</reference>
<organism evidence="3 6">
    <name type="scientific">Hydrogenophaga crassostreae</name>
    <dbReference type="NCBI Taxonomy" id="1763535"/>
    <lineage>
        <taxon>Bacteria</taxon>
        <taxon>Pseudomonadati</taxon>
        <taxon>Pseudomonadota</taxon>
        <taxon>Betaproteobacteria</taxon>
        <taxon>Burkholderiales</taxon>
        <taxon>Comamonadaceae</taxon>
        <taxon>Hydrogenophaga</taxon>
    </lineage>
</organism>
<sequence>MNLPTIALFGAGGKMGARLARNLQRSDYVVRHVEVSEVGQKRLKDELGITCVDVDTALAGVDAVILAVPDTVIGKIAASISPKLKAGVMVITLDAAAPFAGHLPDRPDLTYFVTHPCHPSIFNYEEGDEARRDHFGGLAAPQSIVNSLMQGPADQYDIGEAIARTIYAPILRSYPMTVEQMALLEPGLSETVCATLLAVMRDGMDEVVKRGVPKEAARDFLLGHMNILAAVIFEEIPGAFSDACNKAIEFGKPRLMRDDWLDIFKPAEIADSIKRIT</sequence>
<evidence type="ECO:0000313" key="5">
    <source>
        <dbReference type="Proteomes" id="UP000185657"/>
    </source>
</evidence>
<evidence type="ECO:0000313" key="4">
    <source>
        <dbReference type="EMBL" id="OAD43226.1"/>
    </source>
</evidence>
<dbReference type="Pfam" id="PF03807">
    <property type="entry name" value="F420_oxidored"/>
    <property type="match status" value="1"/>
</dbReference>
<dbReference type="Pfam" id="PF16896">
    <property type="entry name" value="PGDH_C"/>
    <property type="match status" value="1"/>
</dbReference>
<protein>
    <submittedName>
        <fullName evidence="3">Semialdehyde dehydrogenase</fullName>
    </submittedName>
</protein>